<comment type="pathway">
    <text evidence="3 19">Cofactor biosynthesis; adenosylcobalamin biosynthesis; adenosylcobalamin from cob(II)yrinate a,c-diamide: step 7/7.</text>
</comment>
<evidence type="ECO:0000256" key="15">
    <source>
        <dbReference type="ARBA" id="ARBA00032605"/>
    </source>
</evidence>
<evidence type="ECO:0000256" key="11">
    <source>
        <dbReference type="ARBA" id="ARBA00022842"/>
    </source>
</evidence>
<evidence type="ECO:0000313" key="20">
    <source>
        <dbReference type="EMBL" id="KJY70590.1"/>
    </source>
</evidence>
<dbReference type="HAMAP" id="MF_00719">
    <property type="entry name" value="CobS"/>
    <property type="match status" value="1"/>
</dbReference>
<dbReference type="GO" id="GO:0005886">
    <property type="term" value="C:plasma membrane"/>
    <property type="evidence" value="ECO:0007669"/>
    <property type="project" value="UniProtKB-SubCell"/>
</dbReference>
<dbReference type="UniPathway" id="UPA00148">
    <property type="reaction ID" value="UER00238"/>
</dbReference>
<evidence type="ECO:0000256" key="5">
    <source>
        <dbReference type="ARBA" id="ARBA00013200"/>
    </source>
</evidence>
<evidence type="ECO:0000256" key="2">
    <source>
        <dbReference type="ARBA" id="ARBA00004651"/>
    </source>
</evidence>
<dbReference type="EMBL" id="JXXR01000017">
    <property type="protein sequence ID" value="KJY70590.1"/>
    <property type="molecule type" value="Genomic_DNA"/>
</dbReference>
<evidence type="ECO:0000256" key="12">
    <source>
        <dbReference type="ARBA" id="ARBA00022989"/>
    </source>
</evidence>
<protein>
    <recommendedName>
        <fullName evidence="6 19">Adenosylcobinamide-GDP ribazoletransferase</fullName>
        <ecNumber evidence="5 19">2.7.8.26</ecNumber>
    </recommendedName>
    <alternativeName>
        <fullName evidence="16 19">Cobalamin synthase</fullName>
    </alternativeName>
    <alternativeName>
        <fullName evidence="15 19">Cobalamin-5'-phosphate synthase</fullName>
    </alternativeName>
</protein>
<dbReference type="NCBIfam" id="NF001277">
    <property type="entry name" value="PRK00235.1-3"/>
    <property type="match status" value="1"/>
</dbReference>
<dbReference type="GO" id="GO:0009236">
    <property type="term" value="P:cobalamin biosynthetic process"/>
    <property type="evidence" value="ECO:0007669"/>
    <property type="project" value="UniProtKB-UniRule"/>
</dbReference>
<evidence type="ECO:0000256" key="8">
    <source>
        <dbReference type="ARBA" id="ARBA00022573"/>
    </source>
</evidence>
<proteinExistence type="inferred from homology"/>
<keyword evidence="11 19" id="KW-0460">Magnesium</keyword>
<keyword evidence="13 19" id="KW-0472">Membrane</keyword>
<dbReference type="GO" id="GO:0008818">
    <property type="term" value="F:cobalamin 5'-phosphate synthase activity"/>
    <property type="evidence" value="ECO:0007669"/>
    <property type="project" value="UniProtKB-UniRule"/>
</dbReference>
<evidence type="ECO:0000256" key="1">
    <source>
        <dbReference type="ARBA" id="ARBA00001946"/>
    </source>
</evidence>
<dbReference type="InterPro" id="IPR003805">
    <property type="entry name" value="CobS"/>
</dbReference>
<comment type="function">
    <text evidence="14 19">Joins adenosylcobinamide-GDP and alpha-ribazole to generate adenosylcobalamin (Ado-cobalamin). Also synthesizes adenosylcobalamin 5'-phosphate from adenosylcobinamide-GDP and alpha-ribazole 5'-phosphate.</text>
</comment>
<accession>A0A837G6H8</accession>
<evidence type="ECO:0000256" key="7">
    <source>
        <dbReference type="ARBA" id="ARBA00022475"/>
    </source>
</evidence>
<keyword evidence="12 19" id="KW-1133">Transmembrane helix</keyword>
<evidence type="ECO:0000256" key="14">
    <source>
        <dbReference type="ARBA" id="ARBA00025228"/>
    </source>
</evidence>
<evidence type="ECO:0000256" key="10">
    <source>
        <dbReference type="ARBA" id="ARBA00022692"/>
    </source>
</evidence>
<feature type="transmembrane region" description="Helical" evidence="19">
    <location>
        <begin position="138"/>
        <end position="161"/>
    </location>
</feature>
<evidence type="ECO:0000256" key="6">
    <source>
        <dbReference type="ARBA" id="ARBA00015850"/>
    </source>
</evidence>
<feature type="transmembrane region" description="Helical" evidence="19">
    <location>
        <begin position="113"/>
        <end position="132"/>
    </location>
</feature>
<dbReference type="Pfam" id="PF02654">
    <property type="entry name" value="CobS"/>
    <property type="match status" value="1"/>
</dbReference>
<evidence type="ECO:0000256" key="17">
    <source>
        <dbReference type="ARBA" id="ARBA00048623"/>
    </source>
</evidence>
<dbReference type="AlphaFoldDB" id="A0A837G6H8"/>
<comment type="caution">
    <text evidence="20">The sequence shown here is derived from an EMBL/GenBank/DDBJ whole genome shotgun (WGS) entry which is preliminary data.</text>
</comment>
<comment type="similarity">
    <text evidence="4 19">Belongs to the CobS family.</text>
</comment>
<comment type="catalytic activity">
    <reaction evidence="17 19">
        <text>alpha-ribazole + adenosylcob(III)inamide-GDP = adenosylcob(III)alamin + GMP + H(+)</text>
        <dbReference type="Rhea" id="RHEA:16049"/>
        <dbReference type="ChEBI" id="CHEBI:10329"/>
        <dbReference type="ChEBI" id="CHEBI:15378"/>
        <dbReference type="ChEBI" id="CHEBI:18408"/>
        <dbReference type="ChEBI" id="CHEBI:58115"/>
        <dbReference type="ChEBI" id="CHEBI:60487"/>
        <dbReference type="EC" id="2.7.8.26"/>
    </reaction>
</comment>
<organism evidence="20">
    <name type="scientific">Vibrio coralliilyticus</name>
    <dbReference type="NCBI Taxonomy" id="190893"/>
    <lineage>
        <taxon>Bacteria</taxon>
        <taxon>Pseudomonadati</taxon>
        <taxon>Pseudomonadota</taxon>
        <taxon>Gammaproteobacteria</taxon>
        <taxon>Vibrionales</taxon>
        <taxon>Vibrionaceae</taxon>
        <taxon>Vibrio</taxon>
    </lineage>
</organism>
<comment type="cofactor">
    <cofactor evidence="1 19">
        <name>Mg(2+)</name>
        <dbReference type="ChEBI" id="CHEBI:18420"/>
    </cofactor>
</comment>
<evidence type="ECO:0000256" key="18">
    <source>
        <dbReference type="ARBA" id="ARBA00049504"/>
    </source>
</evidence>
<dbReference type="EC" id="2.7.8.26" evidence="5 19"/>
<evidence type="ECO:0000256" key="3">
    <source>
        <dbReference type="ARBA" id="ARBA00004663"/>
    </source>
</evidence>
<feature type="transmembrane region" description="Helical" evidence="19">
    <location>
        <begin position="40"/>
        <end position="59"/>
    </location>
</feature>
<comment type="subcellular location">
    <subcellularLocation>
        <location evidence="2 19">Cell membrane</location>
        <topology evidence="2 19">Multi-pass membrane protein</topology>
    </subcellularLocation>
</comment>
<dbReference type="PANTHER" id="PTHR34148">
    <property type="entry name" value="ADENOSYLCOBINAMIDE-GDP RIBAZOLETRANSFERASE"/>
    <property type="match status" value="1"/>
</dbReference>
<evidence type="ECO:0000256" key="9">
    <source>
        <dbReference type="ARBA" id="ARBA00022679"/>
    </source>
</evidence>
<gene>
    <name evidence="19" type="primary">cobS</name>
    <name evidence="20" type="ORF">TW71_16460</name>
</gene>
<keyword evidence="9 19" id="KW-0808">Transferase</keyword>
<evidence type="ECO:0000256" key="4">
    <source>
        <dbReference type="ARBA" id="ARBA00010561"/>
    </source>
</evidence>
<comment type="catalytic activity">
    <reaction evidence="18 19">
        <text>alpha-ribazole 5'-phosphate + adenosylcob(III)inamide-GDP = adenosylcob(III)alamin 5'-phosphate + GMP + H(+)</text>
        <dbReference type="Rhea" id="RHEA:23560"/>
        <dbReference type="ChEBI" id="CHEBI:15378"/>
        <dbReference type="ChEBI" id="CHEBI:57918"/>
        <dbReference type="ChEBI" id="CHEBI:58115"/>
        <dbReference type="ChEBI" id="CHEBI:60487"/>
        <dbReference type="ChEBI" id="CHEBI:60493"/>
        <dbReference type="EC" id="2.7.8.26"/>
    </reaction>
</comment>
<sequence length="256" mass="27939">MSTLKYQLELFWLALGFFSRLPIPQSTPYSESRMNQAGRYFALVGLCLGALCAAVYWLAESVLGPNMAVVVMMVFSLLLTGAFHEDGLTDMADGIGGGMTLEKRLTIMKDSRIGTYGASALLMALLGKYVLLTELASLTNVLLVIVAAYTLSRAVAASLIYDMPYVSDPDASKSKPLANQQSKSELAILAVSALVPLLWFDFELVAVIVGITVIFRIMFKHWLMKRIGGFTGDCLGGAQQIMELLIYMIALGWSLR</sequence>
<keyword evidence="7 19" id="KW-1003">Cell membrane</keyword>
<name>A0A837G6H8_9VIBR</name>
<evidence type="ECO:0000256" key="16">
    <source>
        <dbReference type="ARBA" id="ARBA00032853"/>
    </source>
</evidence>
<evidence type="ECO:0000256" key="19">
    <source>
        <dbReference type="HAMAP-Rule" id="MF_00719"/>
    </source>
</evidence>
<reference evidence="20" key="1">
    <citation type="journal article" date="2015" name="BMC Genomics">
        <title>Genome mining reveals unlocked bioactive potential of marine Gram-negative bacteria.</title>
        <authorList>
            <person name="Machado H."/>
            <person name="Sonnenschein E.C."/>
            <person name="Melchiorsen J."/>
            <person name="Gram L."/>
        </authorList>
    </citation>
    <scope>NUCLEOTIDE SEQUENCE</scope>
    <source>
        <strain evidence="20">S2052</strain>
    </source>
</reference>
<evidence type="ECO:0000256" key="13">
    <source>
        <dbReference type="ARBA" id="ARBA00023136"/>
    </source>
</evidence>
<feature type="transmembrane region" description="Helical" evidence="19">
    <location>
        <begin position="205"/>
        <end position="223"/>
    </location>
</feature>
<feature type="transmembrane region" description="Helical" evidence="19">
    <location>
        <begin position="65"/>
        <end position="83"/>
    </location>
</feature>
<dbReference type="PANTHER" id="PTHR34148:SF1">
    <property type="entry name" value="ADENOSYLCOBINAMIDE-GDP RIBAZOLETRANSFERASE"/>
    <property type="match status" value="1"/>
</dbReference>
<dbReference type="GO" id="GO:0051073">
    <property type="term" value="F:adenosylcobinamide-GDP ribazoletransferase activity"/>
    <property type="evidence" value="ECO:0007669"/>
    <property type="project" value="UniProtKB-UniRule"/>
</dbReference>
<keyword evidence="8 19" id="KW-0169">Cobalamin biosynthesis</keyword>
<keyword evidence="10 19" id="KW-0812">Transmembrane</keyword>